<sequence length="247" mass="28568">MEKEHKHLKRQRAVYKGSMSRMQSFVSTGSESRNSCELKSRLDELPTLWARFNEVQLIIELDDEDTEHSEHRAEFETMFHQVKVQLEMLWTKRNAGNETTNGKQLLTPDHSYLHLPAVNLPTFTADFTTWVQFRDTFKGLIVNNKSLPDLQKLHYLISSSNDDAHELLCQALELIQSNQGSQFSTPANTTTDLKARQVSPFKHAHTFVATNGNQCPFCDENHSLYRCDLFAQASVDQRYEYVVHYNL</sequence>
<name>A0ABQ9I1W1_9NEOP</name>
<reference evidence="1 2" key="1">
    <citation type="submission" date="2023-02" db="EMBL/GenBank/DDBJ databases">
        <title>LHISI_Scaffold_Assembly.</title>
        <authorList>
            <person name="Stuart O.P."/>
            <person name="Cleave R."/>
            <person name="Magrath M.J.L."/>
            <person name="Mikheyev A.S."/>
        </authorList>
    </citation>
    <scope>NUCLEOTIDE SEQUENCE [LARGE SCALE GENOMIC DNA]</scope>
    <source>
        <strain evidence="1">Daus_M_001</strain>
        <tissue evidence="1">Leg muscle</tissue>
    </source>
</reference>
<comment type="caution">
    <text evidence="1">The sequence shown here is derived from an EMBL/GenBank/DDBJ whole genome shotgun (WGS) entry which is preliminary data.</text>
</comment>
<protein>
    <submittedName>
        <fullName evidence="1">Uncharacterized protein</fullName>
    </submittedName>
</protein>
<organism evidence="1 2">
    <name type="scientific">Dryococelus australis</name>
    <dbReference type="NCBI Taxonomy" id="614101"/>
    <lineage>
        <taxon>Eukaryota</taxon>
        <taxon>Metazoa</taxon>
        <taxon>Ecdysozoa</taxon>
        <taxon>Arthropoda</taxon>
        <taxon>Hexapoda</taxon>
        <taxon>Insecta</taxon>
        <taxon>Pterygota</taxon>
        <taxon>Neoptera</taxon>
        <taxon>Polyneoptera</taxon>
        <taxon>Phasmatodea</taxon>
        <taxon>Verophasmatodea</taxon>
        <taxon>Anareolatae</taxon>
        <taxon>Phasmatidae</taxon>
        <taxon>Eurycanthinae</taxon>
        <taxon>Dryococelus</taxon>
    </lineage>
</organism>
<dbReference type="Pfam" id="PF03564">
    <property type="entry name" value="DUF1759"/>
    <property type="match status" value="1"/>
</dbReference>
<keyword evidence="2" id="KW-1185">Reference proteome</keyword>
<proteinExistence type="predicted"/>
<evidence type="ECO:0000313" key="1">
    <source>
        <dbReference type="EMBL" id="KAJ8890592.1"/>
    </source>
</evidence>
<gene>
    <name evidence="1" type="ORF">PR048_010101</name>
</gene>
<evidence type="ECO:0000313" key="2">
    <source>
        <dbReference type="Proteomes" id="UP001159363"/>
    </source>
</evidence>
<dbReference type="Proteomes" id="UP001159363">
    <property type="component" value="Chromosome 3"/>
</dbReference>
<accession>A0ABQ9I1W1</accession>
<dbReference type="InterPro" id="IPR005312">
    <property type="entry name" value="DUF1759"/>
</dbReference>
<dbReference type="EMBL" id="JARBHB010000003">
    <property type="protein sequence ID" value="KAJ8890592.1"/>
    <property type="molecule type" value="Genomic_DNA"/>
</dbReference>